<dbReference type="EMBL" id="BMFW01000013">
    <property type="protein sequence ID" value="GGH97609.1"/>
    <property type="molecule type" value="Genomic_DNA"/>
</dbReference>
<organism evidence="1 2">
    <name type="scientific">Arthrobacter liuii</name>
    <dbReference type="NCBI Taxonomy" id="1476996"/>
    <lineage>
        <taxon>Bacteria</taxon>
        <taxon>Bacillati</taxon>
        <taxon>Actinomycetota</taxon>
        <taxon>Actinomycetes</taxon>
        <taxon>Micrococcales</taxon>
        <taxon>Micrococcaceae</taxon>
        <taxon>Arthrobacter</taxon>
    </lineage>
</organism>
<reference evidence="2" key="1">
    <citation type="journal article" date="2019" name="Int. J. Syst. Evol. Microbiol.">
        <title>The Global Catalogue of Microorganisms (GCM) 10K type strain sequencing project: providing services to taxonomists for standard genome sequencing and annotation.</title>
        <authorList>
            <consortium name="The Broad Institute Genomics Platform"/>
            <consortium name="The Broad Institute Genome Sequencing Center for Infectious Disease"/>
            <person name="Wu L."/>
            <person name="Ma J."/>
        </authorList>
    </citation>
    <scope>NUCLEOTIDE SEQUENCE [LARGE SCALE GENOMIC DNA]</scope>
    <source>
        <strain evidence="2">CGMCC 1.12778</strain>
    </source>
</reference>
<evidence type="ECO:0000313" key="1">
    <source>
        <dbReference type="EMBL" id="GGH97609.1"/>
    </source>
</evidence>
<name>A0ABQ2AU36_9MICC</name>
<dbReference type="Proteomes" id="UP000643279">
    <property type="component" value="Unassembled WGS sequence"/>
</dbReference>
<proteinExistence type="predicted"/>
<accession>A0ABQ2AU36</accession>
<sequence>MYIAIQQFDSLDVNGQVVSTSPEVLVQVDVQNMWQGDLLRLGQRVYRSRGTDRQDLTEQHYQTMGSIRLGKIGQVSISESQSQKGSVP</sequence>
<comment type="caution">
    <text evidence="1">The sequence shown here is derived from an EMBL/GenBank/DDBJ whole genome shotgun (WGS) entry which is preliminary data.</text>
</comment>
<evidence type="ECO:0000313" key="2">
    <source>
        <dbReference type="Proteomes" id="UP000643279"/>
    </source>
</evidence>
<gene>
    <name evidence="1" type="ORF">GCM10007170_28250</name>
</gene>
<keyword evidence="2" id="KW-1185">Reference proteome</keyword>
<dbReference type="RefSeq" id="WP_188572220.1">
    <property type="nucleotide sequence ID" value="NZ_BMFW01000013.1"/>
</dbReference>
<protein>
    <submittedName>
        <fullName evidence="1">Uncharacterized protein</fullName>
    </submittedName>
</protein>